<evidence type="ECO:0000313" key="1">
    <source>
        <dbReference type="EMBL" id="ORA63790.1"/>
    </source>
</evidence>
<gene>
    <name evidence="1" type="ORF">BST26_20130</name>
</gene>
<dbReference type="EMBL" id="MVHS01000078">
    <property type="protein sequence ID" value="ORA63790.1"/>
    <property type="molecule type" value="Genomic_DNA"/>
</dbReference>
<protein>
    <submittedName>
        <fullName evidence="1">Uncharacterized protein</fullName>
    </submittedName>
</protein>
<sequence length="84" mass="9518">MQVQLQISIVECLLTDLAPGFEKYGPARFGVAQCLPNRQFEQIVLNWAVDLAEQAKLPFSAYQTGLLRQPDVQLSPRQRLEFSP</sequence>
<evidence type="ECO:0000313" key="2">
    <source>
        <dbReference type="Proteomes" id="UP000192801"/>
    </source>
</evidence>
<proteinExistence type="predicted"/>
<dbReference type="AlphaFoldDB" id="A0A1X0CWB7"/>
<comment type="caution">
    <text evidence="1">The sequence shown here is derived from an EMBL/GenBank/DDBJ whole genome shotgun (WGS) entry which is preliminary data.</text>
</comment>
<keyword evidence="2" id="KW-1185">Reference proteome</keyword>
<organism evidence="1 2">
    <name type="scientific">Mycolicibacterium insubricum</name>
    <dbReference type="NCBI Taxonomy" id="444597"/>
    <lineage>
        <taxon>Bacteria</taxon>
        <taxon>Bacillati</taxon>
        <taxon>Actinomycetota</taxon>
        <taxon>Actinomycetes</taxon>
        <taxon>Mycobacteriales</taxon>
        <taxon>Mycobacteriaceae</taxon>
        <taxon>Mycolicibacterium</taxon>
    </lineage>
</organism>
<name>A0A1X0CWB7_9MYCO</name>
<reference evidence="1 2" key="1">
    <citation type="submission" date="2016-12" db="EMBL/GenBank/DDBJ databases">
        <title>The new phylogeny of genus Mycobacterium.</title>
        <authorList>
            <person name="Tortoli E."/>
            <person name="Trovato A."/>
            <person name="Cirillo D.M."/>
        </authorList>
    </citation>
    <scope>NUCLEOTIDE SEQUENCE [LARGE SCALE GENOMIC DNA]</scope>
    <source>
        <strain evidence="1 2">DSM 45130</strain>
    </source>
</reference>
<dbReference type="Proteomes" id="UP000192801">
    <property type="component" value="Unassembled WGS sequence"/>
</dbReference>
<accession>A0A1X0CWB7</accession>